<dbReference type="InterPro" id="IPR045007">
    <property type="entry name" value="LSB5"/>
</dbReference>
<evidence type="ECO:0008006" key="9">
    <source>
        <dbReference type="Google" id="ProtNLM"/>
    </source>
</evidence>
<dbReference type="GO" id="GO:0006897">
    <property type="term" value="P:endocytosis"/>
    <property type="evidence" value="ECO:0007669"/>
    <property type="project" value="InterPro"/>
</dbReference>
<proteinExistence type="predicted"/>
<dbReference type="InterPro" id="IPR008942">
    <property type="entry name" value="ENTH_VHS"/>
</dbReference>
<keyword evidence="3" id="KW-0653">Protein transport</keyword>
<dbReference type="GeneID" id="83179975"/>
<accession>A0A9W9MNX1</accession>
<dbReference type="PROSITE" id="PS50179">
    <property type="entry name" value="VHS"/>
    <property type="match status" value="1"/>
</dbReference>
<feature type="domain" description="VHS" evidence="5">
    <location>
        <begin position="48"/>
        <end position="157"/>
    </location>
</feature>
<gene>
    <name evidence="7" type="ORF">N7498_005612</name>
</gene>
<dbReference type="OrthoDB" id="5393057at2759"/>
<reference evidence="7" key="1">
    <citation type="submission" date="2022-12" db="EMBL/GenBank/DDBJ databases">
        <authorList>
            <person name="Petersen C."/>
        </authorList>
    </citation>
    <scope>NUCLEOTIDE SEQUENCE</scope>
    <source>
        <strain evidence="7">IBT 15544</strain>
    </source>
</reference>
<evidence type="ECO:0000313" key="8">
    <source>
        <dbReference type="Proteomes" id="UP001150904"/>
    </source>
</evidence>
<dbReference type="RefSeq" id="XP_058309212.1">
    <property type="nucleotide sequence ID" value="XM_058452674.1"/>
</dbReference>
<dbReference type="GO" id="GO:0015031">
    <property type="term" value="P:protein transport"/>
    <property type="evidence" value="ECO:0007669"/>
    <property type="project" value="UniProtKB-KW"/>
</dbReference>
<dbReference type="InterPro" id="IPR002014">
    <property type="entry name" value="VHS_dom"/>
</dbReference>
<dbReference type="AlphaFoldDB" id="A0A9W9MNX1"/>
<dbReference type="PANTHER" id="PTHR47789:SF1">
    <property type="entry name" value="LAS SEVENTEEN-BINDING PROTEIN 5"/>
    <property type="match status" value="1"/>
</dbReference>
<feature type="domain" description="GAT" evidence="6">
    <location>
        <begin position="188"/>
        <end position="277"/>
    </location>
</feature>
<dbReference type="GO" id="GO:0051666">
    <property type="term" value="P:actin cortical patch localization"/>
    <property type="evidence" value="ECO:0007669"/>
    <property type="project" value="TreeGrafter"/>
</dbReference>
<dbReference type="CDD" id="cd21383">
    <property type="entry name" value="GAT_GGA_Tom1-like"/>
    <property type="match status" value="1"/>
</dbReference>
<organism evidence="7 8">
    <name type="scientific">Penicillium cinerascens</name>
    <dbReference type="NCBI Taxonomy" id="70096"/>
    <lineage>
        <taxon>Eukaryota</taxon>
        <taxon>Fungi</taxon>
        <taxon>Dikarya</taxon>
        <taxon>Ascomycota</taxon>
        <taxon>Pezizomycotina</taxon>
        <taxon>Eurotiomycetes</taxon>
        <taxon>Eurotiomycetidae</taxon>
        <taxon>Eurotiales</taxon>
        <taxon>Aspergillaceae</taxon>
        <taxon>Penicillium</taxon>
    </lineage>
</organism>
<protein>
    <recommendedName>
        <fullName evidence="9">GAT domain-containing protein</fullName>
    </recommendedName>
</protein>
<dbReference type="SUPFAM" id="SSF48464">
    <property type="entry name" value="ENTH/VHS domain"/>
    <property type="match status" value="1"/>
</dbReference>
<dbReference type="GO" id="GO:0035091">
    <property type="term" value="F:phosphatidylinositol binding"/>
    <property type="evidence" value="ECO:0007669"/>
    <property type="project" value="InterPro"/>
</dbReference>
<feature type="region of interest" description="Disordered" evidence="4">
    <location>
        <begin position="1"/>
        <end position="24"/>
    </location>
</feature>
<evidence type="ECO:0000256" key="1">
    <source>
        <dbReference type="ARBA" id="ARBA00011446"/>
    </source>
</evidence>
<evidence type="ECO:0000259" key="6">
    <source>
        <dbReference type="PROSITE" id="PS50909"/>
    </source>
</evidence>
<reference evidence="7" key="2">
    <citation type="journal article" date="2023" name="IMA Fungus">
        <title>Comparative genomic study of the Penicillium genus elucidates a diverse pangenome and 15 lateral gene transfer events.</title>
        <authorList>
            <person name="Petersen C."/>
            <person name="Sorensen T."/>
            <person name="Nielsen M.R."/>
            <person name="Sondergaard T.E."/>
            <person name="Sorensen J.L."/>
            <person name="Fitzpatrick D.A."/>
            <person name="Frisvad J.C."/>
            <person name="Nielsen K.L."/>
        </authorList>
    </citation>
    <scope>NUCLEOTIDE SEQUENCE</scope>
    <source>
        <strain evidence="7">IBT 15544</strain>
    </source>
</reference>
<evidence type="ECO:0000313" key="7">
    <source>
        <dbReference type="EMBL" id="KAJ5204733.1"/>
    </source>
</evidence>
<dbReference type="Pfam" id="PF03127">
    <property type="entry name" value="GAT"/>
    <property type="match status" value="1"/>
</dbReference>
<dbReference type="InterPro" id="IPR038425">
    <property type="entry name" value="GAT_sf"/>
</dbReference>
<dbReference type="InterPro" id="IPR004152">
    <property type="entry name" value="GAT_dom"/>
</dbReference>
<dbReference type="GO" id="GO:0043130">
    <property type="term" value="F:ubiquitin binding"/>
    <property type="evidence" value="ECO:0007669"/>
    <property type="project" value="InterPro"/>
</dbReference>
<evidence type="ECO:0000256" key="3">
    <source>
        <dbReference type="ARBA" id="ARBA00022927"/>
    </source>
</evidence>
<dbReference type="GO" id="GO:0007034">
    <property type="term" value="P:vacuolar transport"/>
    <property type="evidence" value="ECO:0007669"/>
    <property type="project" value="UniProtKB-ARBA"/>
</dbReference>
<comment type="subunit">
    <text evidence="1">Component of the ESCRT-0 complex composed of HSE1 and VPS27.</text>
</comment>
<dbReference type="Gene3D" id="1.25.40.90">
    <property type="match status" value="1"/>
</dbReference>
<comment type="caution">
    <text evidence="7">The sequence shown here is derived from an EMBL/GenBank/DDBJ whole genome shotgun (WGS) entry which is preliminary data.</text>
</comment>
<dbReference type="GO" id="GO:0030479">
    <property type="term" value="C:actin cortical patch"/>
    <property type="evidence" value="ECO:0007669"/>
    <property type="project" value="TreeGrafter"/>
</dbReference>
<dbReference type="GO" id="GO:0007015">
    <property type="term" value="P:actin filament organization"/>
    <property type="evidence" value="ECO:0007669"/>
    <property type="project" value="InterPro"/>
</dbReference>
<evidence type="ECO:0000256" key="4">
    <source>
        <dbReference type="SAM" id="MobiDB-lite"/>
    </source>
</evidence>
<feature type="region of interest" description="Disordered" evidence="4">
    <location>
        <begin position="280"/>
        <end position="405"/>
    </location>
</feature>
<keyword evidence="2" id="KW-0813">Transport</keyword>
<dbReference type="Proteomes" id="UP001150904">
    <property type="component" value="Unassembled WGS sequence"/>
</dbReference>
<dbReference type="PROSITE" id="PS50909">
    <property type="entry name" value="GAT"/>
    <property type="match status" value="1"/>
</dbReference>
<dbReference type="SUPFAM" id="SSF89009">
    <property type="entry name" value="GAT-like domain"/>
    <property type="match status" value="1"/>
</dbReference>
<dbReference type="EMBL" id="JAPQKR010000012">
    <property type="protein sequence ID" value="KAJ5204733.1"/>
    <property type="molecule type" value="Genomic_DNA"/>
</dbReference>
<feature type="compositionally biased region" description="Basic and acidic residues" evidence="4">
    <location>
        <begin position="8"/>
        <end position="20"/>
    </location>
</feature>
<evidence type="ECO:0000256" key="2">
    <source>
        <dbReference type="ARBA" id="ARBA00022448"/>
    </source>
</evidence>
<feature type="compositionally biased region" description="Polar residues" evidence="4">
    <location>
        <begin position="287"/>
        <end position="305"/>
    </location>
</feature>
<dbReference type="PANTHER" id="PTHR47789">
    <property type="entry name" value="LAS SEVENTEEN-BINDING PROTEIN 5"/>
    <property type="match status" value="1"/>
</dbReference>
<keyword evidence="8" id="KW-1185">Reference proteome</keyword>
<sequence>MKRFFKKPSSEESTPDHAEESPEGILLREMARAGAGPSGNEFVHLPRIVESAESSPAAAKEAASRIRRYLSTPASTPNQVQYNAIMLMRILVDNPGHSFTRNFDAKYVSTLKDLLRYGRDLHVQHYLRQYLDTLEDTKASDPDLQLLLQMWAKEKKRMTGNFNNQAPAAGYAPHLQGSFPPPPANSLPNAGELAARVEEARNSAKLLTQFVQTTPQAEIEENELIKEFVDRCRTSSRLIQSYIHSINPSPDEDTLLTLIEANDEISVAMSQQQRAMLKARKARGAMSPNSNVNTPSLTGSETVASPASRPASLEPAQRASRIPEQQSAPPVELPSIMPSTVMSGGRPNASRTNSERHEYSSTDFEVQNPFADNYATNDANEQRQHPLTSNPPQERVAFQPTEQGR</sequence>
<name>A0A9W9MNX1_9EURO</name>
<feature type="compositionally biased region" description="Polar residues" evidence="4">
    <location>
        <begin position="374"/>
        <end position="392"/>
    </location>
</feature>
<dbReference type="Gene3D" id="1.20.58.160">
    <property type="match status" value="1"/>
</dbReference>
<evidence type="ECO:0000259" key="5">
    <source>
        <dbReference type="PROSITE" id="PS50179"/>
    </source>
</evidence>